<evidence type="ECO:0000256" key="3">
    <source>
        <dbReference type="ARBA" id="ARBA00023125"/>
    </source>
</evidence>
<comment type="caution">
    <text evidence="8">The sequence shown here is derived from an EMBL/GenBank/DDBJ whole genome shotgun (WGS) entry which is preliminary data.</text>
</comment>
<dbReference type="EMBL" id="NCQP01000001">
    <property type="protein sequence ID" value="OWJ55596.1"/>
    <property type="molecule type" value="Genomic_DNA"/>
</dbReference>
<keyword evidence="9" id="KW-1185">Reference proteome</keyword>
<dbReference type="RefSeq" id="WP_088171734.1">
    <property type="nucleotide sequence ID" value="NZ_NCQP01000001.1"/>
</dbReference>
<reference evidence="8 9" key="1">
    <citation type="submission" date="2017-05" db="EMBL/GenBank/DDBJ databases">
        <title>The draft genome of the hyperthermophilic archaeon 'Pyrodictium delaneyi strain Hulk', an iron and nitrate reducer, reveals the capacity for sulfate reduction.</title>
        <authorList>
            <person name="Demey L.M."/>
            <person name="Miller C."/>
            <person name="Manzella M."/>
            <person name="Reguera G."/>
            <person name="Kashefi K."/>
        </authorList>
    </citation>
    <scope>NUCLEOTIDE SEQUENCE [LARGE SCALE GENOMIC DNA]</scope>
    <source>
        <strain evidence="8 9">Hulk</strain>
    </source>
</reference>
<organism evidence="8 9">
    <name type="scientific">Pyrodictium delaneyi</name>
    <dbReference type="NCBI Taxonomy" id="1273541"/>
    <lineage>
        <taxon>Archaea</taxon>
        <taxon>Thermoproteota</taxon>
        <taxon>Thermoprotei</taxon>
        <taxon>Desulfurococcales</taxon>
        <taxon>Pyrodictiaceae</taxon>
        <taxon>Pyrodictium</taxon>
    </lineage>
</organism>
<dbReference type="NCBIfam" id="NF040570">
    <property type="entry name" value="guided_TnpB"/>
    <property type="match status" value="1"/>
</dbReference>
<proteinExistence type="inferred from homology"/>
<sequence length="446" mass="51919">MPWGRRANGVIRTAVLRLEPGPEEEEKLRLVCELASKLWNELNYRRRRLFFEGKLTQQKLYETYKEFYYMYNRLLGSATTQAIIAKNDTAWRSFFRLLALKKKGRLPPHIARASPPGYRKRSRRRRRLWLALRQDQYRVDTERGIVEIRRLGVAGVVRVRYRGLIHVRGRQRGAEIWYDHDRRRWYIAISYTVEEKLIHGRGWVRVPMKPRGSLEAGVDLGVDNLLAVYVENGEGFLVNGRPLKAESFYWQRRIARYKSVLDRADGAGSTSRRLRLMYRRWRARIRAYIDAAVRRAMEELYSRGVARIYVGYPRGIARRGDGNGKLNFERVHVWTYGLLLRRLKEVAWEYGIEVVEVDEAYTSQRCPLCGAVHPRARVHRGLYICPHRRLAMNADMAAAYNILAKGTKRTITPSPEALTHPHRLGVGVTPPRPGARGGAYPRPSNQ</sequence>
<feature type="region of interest" description="Disordered" evidence="5">
    <location>
        <begin position="413"/>
        <end position="446"/>
    </location>
</feature>
<evidence type="ECO:0000256" key="1">
    <source>
        <dbReference type="ARBA" id="ARBA00008761"/>
    </source>
</evidence>
<comment type="similarity">
    <text evidence="1">In the C-terminal section; belongs to the transposase 35 family.</text>
</comment>
<accession>A0A211YRN1</accession>
<evidence type="ECO:0008006" key="10">
    <source>
        <dbReference type="Google" id="ProtNLM"/>
    </source>
</evidence>
<evidence type="ECO:0000256" key="2">
    <source>
        <dbReference type="ARBA" id="ARBA00022578"/>
    </source>
</evidence>
<evidence type="ECO:0000256" key="5">
    <source>
        <dbReference type="SAM" id="MobiDB-lite"/>
    </source>
</evidence>
<keyword evidence="3" id="KW-0238">DNA-binding</keyword>
<dbReference type="Proteomes" id="UP000196694">
    <property type="component" value="Unassembled WGS sequence"/>
</dbReference>
<dbReference type="GO" id="GO:0006310">
    <property type="term" value="P:DNA recombination"/>
    <property type="evidence" value="ECO:0007669"/>
    <property type="project" value="UniProtKB-KW"/>
</dbReference>
<protein>
    <recommendedName>
        <fullName evidence="10">Transposase</fullName>
    </recommendedName>
</protein>
<keyword evidence="2" id="KW-0815">Transposition</keyword>
<dbReference type="Pfam" id="PF01385">
    <property type="entry name" value="OrfB_IS605"/>
    <property type="match status" value="1"/>
</dbReference>
<feature type="domain" description="Cas12f1-like TNB" evidence="7">
    <location>
        <begin position="336"/>
        <end position="402"/>
    </location>
</feature>
<dbReference type="GO" id="GO:0003677">
    <property type="term" value="F:DNA binding"/>
    <property type="evidence" value="ECO:0007669"/>
    <property type="project" value="UniProtKB-KW"/>
</dbReference>
<evidence type="ECO:0000313" key="8">
    <source>
        <dbReference type="EMBL" id="OWJ55596.1"/>
    </source>
</evidence>
<evidence type="ECO:0000259" key="7">
    <source>
        <dbReference type="Pfam" id="PF07282"/>
    </source>
</evidence>
<dbReference type="InterPro" id="IPR001959">
    <property type="entry name" value="Transposase"/>
</dbReference>
<dbReference type="Pfam" id="PF07282">
    <property type="entry name" value="Cas12f1-like_TNB"/>
    <property type="match status" value="1"/>
</dbReference>
<dbReference type="InterPro" id="IPR010095">
    <property type="entry name" value="Cas12f1-like_TNB"/>
</dbReference>
<evidence type="ECO:0000256" key="4">
    <source>
        <dbReference type="ARBA" id="ARBA00023172"/>
    </source>
</evidence>
<evidence type="ECO:0000259" key="6">
    <source>
        <dbReference type="Pfam" id="PF01385"/>
    </source>
</evidence>
<gene>
    <name evidence="8" type="ORF">Pdsh_02070</name>
</gene>
<dbReference type="AlphaFoldDB" id="A0A211YRN1"/>
<keyword evidence="4" id="KW-0233">DNA recombination</keyword>
<dbReference type="GO" id="GO:0032196">
    <property type="term" value="P:transposition"/>
    <property type="evidence" value="ECO:0007669"/>
    <property type="project" value="UniProtKB-KW"/>
</dbReference>
<name>A0A211YRN1_9CREN</name>
<feature type="domain" description="Probable transposase IS891/IS1136/IS1341" evidence="6">
    <location>
        <begin position="191"/>
        <end position="316"/>
    </location>
</feature>
<evidence type="ECO:0000313" key="9">
    <source>
        <dbReference type="Proteomes" id="UP000196694"/>
    </source>
</evidence>